<comment type="caution">
    <text evidence="2">The sequence shown here is derived from an EMBL/GenBank/DDBJ whole genome shotgun (WGS) entry which is preliminary data.</text>
</comment>
<organism evidence="2 3">
    <name type="scientific">Herbaspirillum robiniae</name>
    <dbReference type="NCBI Taxonomy" id="2014887"/>
    <lineage>
        <taxon>Bacteria</taxon>
        <taxon>Pseudomonadati</taxon>
        <taxon>Pseudomonadota</taxon>
        <taxon>Betaproteobacteria</taxon>
        <taxon>Burkholderiales</taxon>
        <taxon>Oxalobacteraceae</taxon>
        <taxon>Herbaspirillum</taxon>
    </lineage>
</organism>
<dbReference type="InterPro" id="IPR006342">
    <property type="entry name" value="FkbM_mtfrase"/>
</dbReference>
<name>A0A246WLS4_9BURK</name>
<dbReference type="GO" id="GO:0005886">
    <property type="term" value="C:plasma membrane"/>
    <property type="evidence" value="ECO:0007669"/>
    <property type="project" value="TreeGrafter"/>
</dbReference>
<accession>A0A246WLS4</accession>
<dbReference type="SUPFAM" id="SSF53335">
    <property type="entry name" value="S-adenosyl-L-methionine-dependent methyltransferases"/>
    <property type="match status" value="1"/>
</dbReference>
<protein>
    <submittedName>
        <fullName evidence="2">FkbM family methyltransferase</fullName>
    </submittedName>
</protein>
<dbReference type="InterPro" id="IPR029063">
    <property type="entry name" value="SAM-dependent_MTases_sf"/>
</dbReference>
<dbReference type="PANTHER" id="PTHR34009">
    <property type="entry name" value="PROTEIN STAR"/>
    <property type="match status" value="1"/>
</dbReference>
<dbReference type="AlphaFoldDB" id="A0A246WLS4"/>
<dbReference type="GO" id="GO:0032259">
    <property type="term" value="P:methylation"/>
    <property type="evidence" value="ECO:0007669"/>
    <property type="project" value="UniProtKB-KW"/>
</dbReference>
<sequence>MQTIKLLAKRLLRGKYSSLNQLDRKLEKYVDYDNGYFVELGANDGVNQSNSLYFEKYRNWRGLLVEPAPQNYLKCRKNRSSEDRIYCAACVSFEYDKEFVRIAYSNLMSTSVNLESDIQDPRAHAQQGNRFLSQGETIFEFGAVARTLNSLLLDAAAPKTIDFLSLDVEGAELEVLKGVDHQAFRFKYLLVECRDFPRLDLYLTSHGYRFIEKLSGQDYLFAAKEFSQSGDSSAHKI</sequence>
<dbReference type="EMBL" id="NJGU01000011">
    <property type="protein sequence ID" value="OWY27299.1"/>
    <property type="molecule type" value="Genomic_DNA"/>
</dbReference>
<keyword evidence="2" id="KW-0489">Methyltransferase</keyword>
<dbReference type="InterPro" id="IPR053202">
    <property type="entry name" value="EGF_Rcpt_Signaling_Reg"/>
</dbReference>
<dbReference type="Proteomes" id="UP000197596">
    <property type="component" value="Unassembled WGS sequence"/>
</dbReference>
<dbReference type="PANTHER" id="PTHR34009:SF2">
    <property type="entry name" value="PROTEIN STAR"/>
    <property type="match status" value="1"/>
</dbReference>
<reference evidence="2 3" key="1">
    <citation type="submission" date="2017-06" db="EMBL/GenBank/DDBJ databases">
        <title>Herbaspirillum phytohormonus sp. nov., isolated from the root nodule of Robinia pseudoacacia in lead-zinc mine.</title>
        <authorList>
            <person name="Fan M."/>
            <person name="Lin Y."/>
        </authorList>
    </citation>
    <scope>NUCLEOTIDE SEQUENCE [LARGE SCALE GENOMIC DNA]</scope>
    <source>
        <strain evidence="2 3">HZ10</strain>
    </source>
</reference>
<dbReference type="GO" id="GO:0016197">
    <property type="term" value="P:endosomal transport"/>
    <property type="evidence" value="ECO:0007669"/>
    <property type="project" value="TreeGrafter"/>
</dbReference>
<evidence type="ECO:0000259" key="1">
    <source>
        <dbReference type="Pfam" id="PF05050"/>
    </source>
</evidence>
<gene>
    <name evidence="2" type="ORF">CEJ42_19785</name>
</gene>
<dbReference type="NCBIfam" id="TIGR01444">
    <property type="entry name" value="fkbM_fam"/>
    <property type="match status" value="1"/>
</dbReference>
<dbReference type="Pfam" id="PF05050">
    <property type="entry name" value="Methyltransf_21"/>
    <property type="match status" value="1"/>
</dbReference>
<evidence type="ECO:0000313" key="3">
    <source>
        <dbReference type="Proteomes" id="UP000197596"/>
    </source>
</evidence>
<dbReference type="RefSeq" id="WP_088752255.1">
    <property type="nucleotide sequence ID" value="NZ_NJGU01000011.1"/>
</dbReference>
<proteinExistence type="predicted"/>
<feature type="domain" description="Methyltransferase FkbM" evidence="1">
    <location>
        <begin position="40"/>
        <end position="210"/>
    </location>
</feature>
<dbReference type="GO" id="GO:0006888">
    <property type="term" value="P:endoplasmic reticulum to Golgi vesicle-mediated transport"/>
    <property type="evidence" value="ECO:0007669"/>
    <property type="project" value="TreeGrafter"/>
</dbReference>
<dbReference type="GO" id="GO:0008168">
    <property type="term" value="F:methyltransferase activity"/>
    <property type="evidence" value="ECO:0007669"/>
    <property type="project" value="UniProtKB-KW"/>
</dbReference>
<dbReference type="Gene3D" id="3.40.50.150">
    <property type="entry name" value="Vaccinia Virus protein VP39"/>
    <property type="match status" value="1"/>
</dbReference>
<dbReference type="GO" id="GO:0005737">
    <property type="term" value="C:cytoplasm"/>
    <property type="evidence" value="ECO:0007669"/>
    <property type="project" value="GOC"/>
</dbReference>
<evidence type="ECO:0000313" key="2">
    <source>
        <dbReference type="EMBL" id="OWY27299.1"/>
    </source>
</evidence>
<keyword evidence="2" id="KW-0808">Transferase</keyword>